<dbReference type="InterPro" id="IPR027417">
    <property type="entry name" value="P-loop_NTPase"/>
</dbReference>
<dbReference type="PANTHER" id="PTHR37291:SF1">
    <property type="entry name" value="TYPE IV METHYL-DIRECTED RESTRICTION ENZYME ECOKMCRB SUBUNIT"/>
    <property type="match status" value="1"/>
</dbReference>
<protein>
    <recommendedName>
        <fullName evidence="1">ATPase dynein-related AAA domain-containing protein</fullName>
    </recommendedName>
</protein>
<dbReference type="InterPro" id="IPR011704">
    <property type="entry name" value="ATPase_dyneun-rel_AAA"/>
</dbReference>
<dbReference type="RefSeq" id="WP_039259429.1">
    <property type="nucleotide sequence ID" value="NZ_JDRY01000033.1"/>
</dbReference>
<dbReference type="AlphaFoldDB" id="A0A0A0IG62"/>
<comment type="caution">
    <text evidence="2">The sequence shown here is derived from an EMBL/GenBank/DDBJ whole genome shotgun (WGS) entry which is preliminary data.</text>
</comment>
<dbReference type="PANTHER" id="PTHR37291">
    <property type="entry name" value="5-METHYLCYTOSINE-SPECIFIC RESTRICTION ENZYME B"/>
    <property type="match status" value="1"/>
</dbReference>
<dbReference type="Pfam" id="PF07728">
    <property type="entry name" value="AAA_5"/>
    <property type="match status" value="1"/>
</dbReference>
<name>A0A0A0IG62_CLOBO</name>
<accession>A0A0A0IG62</accession>
<reference evidence="2 3" key="1">
    <citation type="submission" date="2014-01" db="EMBL/GenBank/DDBJ databases">
        <title>Plasmidome dynamics in the species complex Clostridium novyi sensu lato converts strains of independent lineages into distinctly different pathogens.</title>
        <authorList>
            <person name="Skarin H."/>
            <person name="Segerman B."/>
        </authorList>
    </citation>
    <scope>NUCLEOTIDE SEQUENCE [LARGE SCALE GENOMIC DNA]</scope>
    <source>
        <strain evidence="2 3">DC5</strain>
    </source>
</reference>
<evidence type="ECO:0000313" key="2">
    <source>
        <dbReference type="EMBL" id="KGM99548.1"/>
    </source>
</evidence>
<feature type="domain" description="ATPase dynein-related AAA" evidence="1">
    <location>
        <begin position="60"/>
        <end position="223"/>
    </location>
</feature>
<dbReference type="GO" id="GO:0005524">
    <property type="term" value="F:ATP binding"/>
    <property type="evidence" value="ECO:0007669"/>
    <property type="project" value="InterPro"/>
</dbReference>
<dbReference type="Gene3D" id="3.40.50.300">
    <property type="entry name" value="P-loop containing nucleotide triphosphate hydrolases"/>
    <property type="match status" value="1"/>
</dbReference>
<organism evidence="2 3">
    <name type="scientific">Clostridium botulinum C/D str. DC5</name>
    <dbReference type="NCBI Taxonomy" id="1443128"/>
    <lineage>
        <taxon>Bacteria</taxon>
        <taxon>Bacillati</taxon>
        <taxon>Bacillota</taxon>
        <taxon>Clostridia</taxon>
        <taxon>Eubacteriales</taxon>
        <taxon>Clostridiaceae</taxon>
        <taxon>Clostridium</taxon>
    </lineage>
</organism>
<dbReference type="InterPro" id="IPR052934">
    <property type="entry name" value="Methyl-DNA_Rec/Restrict_Enz"/>
</dbReference>
<evidence type="ECO:0000259" key="1">
    <source>
        <dbReference type="Pfam" id="PF07728"/>
    </source>
</evidence>
<dbReference type="Proteomes" id="UP000030014">
    <property type="component" value="Unassembled WGS sequence"/>
</dbReference>
<dbReference type="SUPFAM" id="SSF52540">
    <property type="entry name" value="P-loop containing nucleoside triphosphate hydrolases"/>
    <property type="match status" value="1"/>
</dbReference>
<dbReference type="GO" id="GO:0016887">
    <property type="term" value="F:ATP hydrolysis activity"/>
    <property type="evidence" value="ECO:0007669"/>
    <property type="project" value="InterPro"/>
</dbReference>
<dbReference type="EMBL" id="JDRY01000033">
    <property type="protein sequence ID" value="KGM99548.1"/>
    <property type="molecule type" value="Genomic_DNA"/>
</dbReference>
<gene>
    <name evidence="2" type="ORF">Z955_06905</name>
</gene>
<evidence type="ECO:0000313" key="3">
    <source>
        <dbReference type="Proteomes" id="UP000030014"/>
    </source>
</evidence>
<sequence length="410" mass="45948">MDLYTTYTEADIEKAAEKKLQAVNDYKTNINAHLANIKKRILIDDNTLLSIVSAINAGFNVILYGPPGTAKSTISEFLPVEFYGAKCNVHTADSEWNVRKVIGGISVTYDLSSGHSEEQIGPKDGYIVDDIMECYESRLETTEFDTVFTIIDEFNRTNMDECLGPMFTAMGSDNKVLKLDYNKGFNDSFLQVQVPNGYRMICNMNKYDRTFTNELSDALARRFKWIYIGAPTEGFYSDEEQLVEGNVFGTVASIKPANPVNLIDVDDCVRMSLFDNLVIPKIYEVINDLRNDLEVGTSYKIDAIKLANHFFTLKMETIDWSKYTGVNCLSVCAEASIASAVASVVDPVKKAELQSVLEDVITDTIDAALVMTIIPACESLEDLDAIDRNKARFENYIRCASELERMKISF</sequence>
<proteinExistence type="predicted"/>